<sequence length="69" mass="7694">MTPVRLGTYVVRGWAGGVSATLAYLSAVLDRWWTVTGWIVVTLALAVWVLATAWTDLRARHVARSRPDR</sequence>
<accession>A0ABU8N3C1</accession>
<evidence type="ECO:0000313" key="2">
    <source>
        <dbReference type="EMBL" id="MEJ2886171.1"/>
    </source>
</evidence>
<dbReference type="RefSeq" id="WP_337712659.1">
    <property type="nucleotide sequence ID" value="NZ_JBBEGL010000002.1"/>
</dbReference>
<keyword evidence="1" id="KW-0812">Transmembrane</keyword>
<gene>
    <name evidence="2" type="ORF">WCD41_06880</name>
</gene>
<feature type="transmembrane region" description="Helical" evidence="1">
    <location>
        <begin position="35"/>
        <end position="57"/>
    </location>
</feature>
<evidence type="ECO:0000313" key="3">
    <source>
        <dbReference type="Proteomes" id="UP001370100"/>
    </source>
</evidence>
<reference evidence="2 3" key="1">
    <citation type="submission" date="2024-03" db="EMBL/GenBank/DDBJ databases">
        <title>Actinomycetospora sp. OC33-EN06, a novel actinomycete isolated from wild orchid (Aerides multiflora).</title>
        <authorList>
            <person name="Suriyachadkun C."/>
        </authorList>
    </citation>
    <scope>NUCLEOTIDE SEQUENCE [LARGE SCALE GENOMIC DNA]</scope>
    <source>
        <strain evidence="2 3">OC33-EN06</strain>
    </source>
</reference>
<feature type="transmembrane region" description="Helical" evidence="1">
    <location>
        <begin position="9"/>
        <end position="29"/>
    </location>
</feature>
<keyword evidence="3" id="KW-1185">Reference proteome</keyword>
<dbReference type="Proteomes" id="UP001370100">
    <property type="component" value="Unassembled WGS sequence"/>
</dbReference>
<proteinExistence type="predicted"/>
<dbReference type="EMBL" id="JBBEGL010000002">
    <property type="protein sequence ID" value="MEJ2886171.1"/>
    <property type="molecule type" value="Genomic_DNA"/>
</dbReference>
<protein>
    <submittedName>
        <fullName evidence="2">Uncharacterized protein</fullName>
    </submittedName>
</protein>
<name>A0ABU8N3C1_9PSEU</name>
<organism evidence="2 3">
    <name type="scientific">Actinomycetospora aeridis</name>
    <dbReference type="NCBI Taxonomy" id="3129231"/>
    <lineage>
        <taxon>Bacteria</taxon>
        <taxon>Bacillati</taxon>
        <taxon>Actinomycetota</taxon>
        <taxon>Actinomycetes</taxon>
        <taxon>Pseudonocardiales</taxon>
        <taxon>Pseudonocardiaceae</taxon>
        <taxon>Actinomycetospora</taxon>
    </lineage>
</organism>
<evidence type="ECO:0000256" key="1">
    <source>
        <dbReference type="SAM" id="Phobius"/>
    </source>
</evidence>
<keyword evidence="1" id="KW-1133">Transmembrane helix</keyword>
<comment type="caution">
    <text evidence="2">The sequence shown here is derived from an EMBL/GenBank/DDBJ whole genome shotgun (WGS) entry which is preliminary data.</text>
</comment>
<keyword evidence="1" id="KW-0472">Membrane</keyword>